<protein>
    <submittedName>
        <fullName evidence="1">Uncharacterized protein</fullName>
    </submittedName>
</protein>
<dbReference type="Proteomes" id="UP001396334">
    <property type="component" value="Unassembled WGS sequence"/>
</dbReference>
<proteinExistence type="predicted"/>
<sequence length="234" mass="25061">MERECSNNPALNLIEGSRGRPPETIVNLAFLNPLERPDSPIPEDLQRDSKKGRNHEYGSVDNGSDISMLEIGNNSFDAPVEVTTATTVNNTMEVGQLIPMSSVQQTTGLKLSFRDIMAGEARSPNRSSAIEDLDVEVVNRKKKNSNTRKDAITSTRGSDAHGRIYGSRFNALATLENTGVQVDSHKGANLQSSVLPKGMLGSSLAHEKSVGSMVAETSLQGAQQGSEKGGHTGK</sequence>
<name>A0ABR2A7Y8_9ROSI</name>
<evidence type="ECO:0000313" key="2">
    <source>
        <dbReference type="Proteomes" id="UP001396334"/>
    </source>
</evidence>
<accession>A0ABR2A7Y8</accession>
<comment type="caution">
    <text evidence="1">The sequence shown here is derived from an EMBL/GenBank/DDBJ whole genome shotgun (WGS) entry which is preliminary data.</text>
</comment>
<organism evidence="1 2">
    <name type="scientific">Hibiscus sabdariffa</name>
    <name type="common">roselle</name>
    <dbReference type="NCBI Taxonomy" id="183260"/>
    <lineage>
        <taxon>Eukaryota</taxon>
        <taxon>Viridiplantae</taxon>
        <taxon>Streptophyta</taxon>
        <taxon>Embryophyta</taxon>
        <taxon>Tracheophyta</taxon>
        <taxon>Spermatophyta</taxon>
        <taxon>Magnoliopsida</taxon>
        <taxon>eudicotyledons</taxon>
        <taxon>Gunneridae</taxon>
        <taxon>Pentapetalae</taxon>
        <taxon>rosids</taxon>
        <taxon>malvids</taxon>
        <taxon>Malvales</taxon>
        <taxon>Malvaceae</taxon>
        <taxon>Malvoideae</taxon>
        <taxon>Hibiscus</taxon>
    </lineage>
</organism>
<reference evidence="1 2" key="1">
    <citation type="journal article" date="2024" name="G3 (Bethesda)">
        <title>Genome assembly of Hibiscus sabdariffa L. provides insights into metabolisms of medicinal natural products.</title>
        <authorList>
            <person name="Kim T."/>
        </authorList>
    </citation>
    <scope>NUCLEOTIDE SEQUENCE [LARGE SCALE GENOMIC DNA]</scope>
    <source>
        <strain evidence="1">TK-2024</strain>
        <tissue evidence="1">Old leaves</tissue>
    </source>
</reference>
<gene>
    <name evidence="1" type="ORF">V6N11_046281</name>
</gene>
<evidence type="ECO:0000313" key="1">
    <source>
        <dbReference type="EMBL" id="KAK8489169.1"/>
    </source>
</evidence>
<dbReference type="EMBL" id="JBBPBN010000322">
    <property type="protein sequence ID" value="KAK8489169.1"/>
    <property type="molecule type" value="Genomic_DNA"/>
</dbReference>
<keyword evidence="2" id="KW-1185">Reference proteome</keyword>